<keyword evidence="8" id="KW-1185">Reference proteome</keyword>
<dbReference type="PANTHER" id="PTHR37693:SF1">
    <property type="entry name" value="INTEGRAL MEMBRANE PROTEIN"/>
    <property type="match status" value="1"/>
</dbReference>
<comment type="caution">
    <text evidence="7">The sequence shown here is derived from an EMBL/GenBank/DDBJ whole genome shotgun (WGS) entry which is preliminary data.</text>
</comment>
<feature type="transmembrane region" description="Helical" evidence="6">
    <location>
        <begin position="12"/>
        <end position="28"/>
    </location>
</feature>
<feature type="transmembrane region" description="Helical" evidence="6">
    <location>
        <begin position="120"/>
        <end position="144"/>
    </location>
</feature>
<sequence length="339" mass="38087">MKEKGERPIGKGLWYALGFSGISLYFIFKGLEGIGPATGFASVDWLWVGIGLFVQVIVWFTKALRMYCIAIGMDAPVPLGRFFQIYLATCFMSHVTPFNSGGTPLQIYLLKRQGLSLGKATALTTVDLGLNTIMFGLLIPLAVLIDLNRTGIRIPSLSELVLKWLPFGVGLSVVLFLAMKLLKRWSRFRWSRNLHAFLSRKGWLQRLKDEWHRFKEGWLLLTRRNPLLIVGAGLATVAYWLFYLLLAPIIIWAMGNPVSFWRLIGLQLIFNFAQILVPTPGGSGGSELLLTYLFRGVVGGAGIGLFVLLWRGYTYFSSLIVGGFFFWRLTRTSSRSMSK</sequence>
<dbReference type="EC" id="2.3.2.3" evidence="6"/>
<feature type="transmembrane region" description="Helical" evidence="6">
    <location>
        <begin position="164"/>
        <end position="182"/>
    </location>
</feature>
<keyword evidence="5 6" id="KW-0472">Membrane</keyword>
<name>A0A4R1S7J0_HYDET</name>
<keyword evidence="6" id="KW-0808">Transferase</keyword>
<organism evidence="7 8">
    <name type="scientific">Hydrogenispora ethanolica</name>
    <dbReference type="NCBI Taxonomy" id="1082276"/>
    <lineage>
        <taxon>Bacteria</taxon>
        <taxon>Bacillati</taxon>
        <taxon>Bacillota</taxon>
        <taxon>Hydrogenispora</taxon>
    </lineage>
</organism>
<keyword evidence="6" id="KW-0046">Antibiotic resistance</keyword>
<dbReference type="GO" id="GO:0005886">
    <property type="term" value="C:plasma membrane"/>
    <property type="evidence" value="ECO:0007669"/>
    <property type="project" value="UniProtKB-SubCell"/>
</dbReference>
<gene>
    <name evidence="6" type="primary">mprF</name>
    <name evidence="7" type="ORF">EDC14_1003151</name>
</gene>
<dbReference type="GO" id="GO:0046677">
    <property type="term" value="P:response to antibiotic"/>
    <property type="evidence" value="ECO:0007669"/>
    <property type="project" value="UniProtKB-KW"/>
</dbReference>
<keyword evidence="6" id="KW-0443">Lipid metabolism</keyword>
<comment type="catalytic activity">
    <reaction evidence="6">
        <text>L-lysyl-tRNA(Lys) + a 1,2-diacyl-sn-glycero-3-phospho-(1'-sn-glycerol) = a 1,2-diacyl-sn-glycero-3-phospho-1'-(3'-O-L-lysyl)-sn-glycerol + tRNA(Lys)</text>
        <dbReference type="Rhea" id="RHEA:10668"/>
        <dbReference type="Rhea" id="RHEA-COMP:9696"/>
        <dbReference type="Rhea" id="RHEA-COMP:9697"/>
        <dbReference type="ChEBI" id="CHEBI:64716"/>
        <dbReference type="ChEBI" id="CHEBI:75792"/>
        <dbReference type="ChEBI" id="CHEBI:78442"/>
        <dbReference type="ChEBI" id="CHEBI:78529"/>
        <dbReference type="EC" id="2.3.2.3"/>
    </reaction>
</comment>
<dbReference type="AlphaFoldDB" id="A0A4R1S7J0"/>
<keyword evidence="4 6" id="KW-1133">Transmembrane helix</keyword>
<dbReference type="RefSeq" id="WP_165907772.1">
    <property type="nucleotide sequence ID" value="NZ_SLUN01000003.1"/>
</dbReference>
<evidence type="ECO:0000256" key="6">
    <source>
        <dbReference type="RuleBase" id="RU363042"/>
    </source>
</evidence>
<accession>A0A4R1S7J0</accession>
<protein>
    <recommendedName>
        <fullName evidence="6">Phosphatidylglycerol lysyltransferase</fullName>
        <ecNumber evidence="6">2.3.2.3</ecNumber>
    </recommendedName>
    <alternativeName>
        <fullName evidence="6">Lysylphosphatidylglycerol synthase</fullName>
    </alternativeName>
</protein>
<dbReference type="Proteomes" id="UP000295008">
    <property type="component" value="Unassembled WGS sequence"/>
</dbReference>
<dbReference type="GO" id="GO:0006629">
    <property type="term" value="P:lipid metabolic process"/>
    <property type="evidence" value="ECO:0007669"/>
    <property type="project" value="UniProtKB-KW"/>
</dbReference>
<proteinExistence type="inferred from homology"/>
<evidence type="ECO:0000313" key="7">
    <source>
        <dbReference type="EMBL" id="TCL75219.1"/>
    </source>
</evidence>
<dbReference type="PANTHER" id="PTHR37693">
    <property type="entry name" value="PHOSPHATIDYLGLYCEROL LYSYLTRANSFERASE"/>
    <property type="match status" value="1"/>
</dbReference>
<evidence type="ECO:0000256" key="2">
    <source>
        <dbReference type="ARBA" id="ARBA00022475"/>
    </source>
</evidence>
<evidence type="ECO:0000313" key="8">
    <source>
        <dbReference type="Proteomes" id="UP000295008"/>
    </source>
</evidence>
<feature type="transmembrane region" description="Helical" evidence="6">
    <location>
        <begin position="313"/>
        <end position="330"/>
    </location>
</feature>
<keyword evidence="2" id="KW-1003">Cell membrane</keyword>
<feature type="transmembrane region" description="Helical" evidence="6">
    <location>
        <begin position="227"/>
        <end position="254"/>
    </location>
</feature>
<dbReference type="InterPro" id="IPR022791">
    <property type="entry name" value="L-PG_synthase/AglD"/>
</dbReference>
<evidence type="ECO:0000256" key="3">
    <source>
        <dbReference type="ARBA" id="ARBA00022692"/>
    </source>
</evidence>
<dbReference type="EMBL" id="SLUN01000003">
    <property type="protein sequence ID" value="TCL75219.1"/>
    <property type="molecule type" value="Genomic_DNA"/>
</dbReference>
<comment type="similarity">
    <text evidence="6">Belongs to the LPG synthase family.</text>
</comment>
<feature type="transmembrane region" description="Helical" evidence="6">
    <location>
        <begin position="40"/>
        <end position="60"/>
    </location>
</feature>
<comment type="function">
    <text evidence="6">Catalyzes the transfer of a lysyl group from L-lysyl-tRNA(Lys) to membrane-bound phosphatidylglycerol (PG), which produces lysylphosphatidylglycerol (LPG), a major component of the bacterial membrane with a positive net charge. LPG synthesis contributes to bacterial virulence as it is involved in the resistance mechanism against cationic antimicrobial peptides (CAMP) produces by the host's immune system (defensins, cathelicidins) and by the competing microorganisms.</text>
</comment>
<reference evidence="7 8" key="1">
    <citation type="submission" date="2019-03" db="EMBL/GenBank/DDBJ databases">
        <title>Genomic Encyclopedia of Type Strains, Phase IV (KMG-IV): sequencing the most valuable type-strain genomes for metagenomic binning, comparative biology and taxonomic classification.</title>
        <authorList>
            <person name="Goeker M."/>
        </authorList>
    </citation>
    <scope>NUCLEOTIDE SEQUENCE [LARGE SCALE GENOMIC DNA]</scope>
    <source>
        <strain evidence="7 8">LX-B</strain>
    </source>
</reference>
<dbReference type="Pfam" id="PF03706">
    <property type="entry name" value="LPG_synthase_TM"/>
    <property type="match status" value="1"/>
</dbReference>
<evidence type="ECO:0000256" key="1">
    <source>
        <dbReference type="ARBA" id="ARBA00004651"/>
    </source>
</evidence>
<keyword evidence="3 6" id="KW-0812">Transmembrane</keyword>
<evidence type="ECO:0000256" key="4">
    <source>
        <dbReference type="ARBA" id="ARBA00022989"/>
    </source>
</evidence>
<dbReference type="GO" id="GO:0050071">
    <property type="term" value="F:phosphatidylglycerol lysyltransferase activity"/>
    <property type="evidence" value="ECO:0007669"/>
    <property type="project" value="UniProtKB-EC"/>
</dbReference>
<evidence type="ECO:0000256" key="5">
    <source>
        <dbReference type="ARBA" id="ARBA00023136"/>
    </source>
</evidence>
<comment type="subcellular location">
    <subcellularLocation>
        <location evidence="1 6">Cell membrane</location>
        <topology evidence="1 6">Multi-pass membrane protein</topology>
    </subcellularLocation>
</comment>
<dbReference type="NCBIfam" id="TIGR00374">
    <property type="entry name" value="flippase-like domain"/>
    <property type="match status" value="1"/>
</dbReference>